<sequence>MQLKCLTMVLLWQVFVTPPHFAFAAKAEEDVNFKEFINDVEHLVLDTENEALRLSISIYQGLANAMTPQLRQAAAPLMESYVEMVRHALANNSSYGEKRILLRHFRINNWKLERLRMKLAPEMPKFQFEVISQEFYFSGLNTTKFDNIYLRFMHQFQRASEKLWNCLSEDVVEHQQEMLEILDEISEEKNLAEKDKLYDEFIETFLFKTEKDRLETRELE</sequence>
<gene>
    <name evidence="2" type="primary">106088852</name>
</gene>
<name>A0A1I8PDD1_STOCA</name>
<dbReference type="Proteomes" id="UP000095300">
    <property type="component" value="Unassembled WGS sequence"/>
</dbReference>
<dbReference type="AlphaFoldDB" id="A0A1I8PDD1"/>
<dbReference type="KEGG" id="scac:106088852"/>
<reference evidence="2" key="1">
    <citation type="submission" date="2020-05" db="UniProtKB">
        <authorList>
            <consortium name="EnsemblMetazoa"/>
        </authorList>
    </citation>
    <scope>IDENTIFICATION</scope>
    <source>
        <strain evidence="2">USDA</strain>
    </source>
</reference>
<dbReference type="OrthoDB" id="8016745at2759"/>
<feature type="signal peptide" evidence="1">
    <location>
        <begin position="1"/>
        <end position="24"/>
    </location>
</feature>
<evidence type="ECO:0000313" key="2">
    <source>
        <dbReference type="EnsemblMetazoa" id="SCAU007060-PA"/>
    </source>
</evidence>
<dbReference type="EnsemblMetazoa" id="SCAU007060-RA">
    <property type="protein sequence ID" value="SCAU007060-PA"/>
    <property type="gene ID" value="SCAU007060"/>
</dbReference>
<protein>
    <submittedName>
        <fullName evidence="2">Uncharacterized protein</fullName>
    </submittedName>
</protein>
<evidence type="ECO:0000313" key="3">
    <source>
        <dbReference type="Proteomes" id="UP000095300"/>
    </source>
</evidence>
<organism evidence="2 3">
    <name type="scientific">Stomoxys calcitrans</name>
    <name type="common">Stable fly</name>
    <name type="synonym">Conops calcitrans</name>
    <dbReference type="NCBI Taxonomy" id="35570"/>
    <lineage>
        <taxon>Eukaryota</taxon>
        <taxon>Metazoa</taxon>
        <taxon>Ecdysozoa</taxon>
        <taxon>Arthropoda</taxon>
        <taxon>Hexapoda</taxon>
        <taxon>Insecta</taxon>
        <taxon>Pterygota</taxon>
        <taxon>Neoptera</taxon>
        <taxon>Endopterygota</taxon>
        <taxon>Diptera</taxon>
        <taxon>Brachycera</taxon>
        <taxon>Muscomorpha</taxon>
        <taxon>Muscoidea</taxon>
        <taxon>Muscidae</taxon>
        <taxon>Stomoxys</taxon>
    </lineage>
</organism>
<feature type="chain" id="PRO_5009326415" evidence="1">
    <location>
        <begin position="25"/>
        <end position="220"/>
    </location>
</feature>
<evidence type="ECO:0000256" key="1">
    <source>
        <dbReference type="SAM" id="SignalP"/>
    </source>
</evidence>
<accession>A0A1I8PDD1</accession>
<keyword evidence="1" id="KW-0732">Signal</keyword>
<dbReference type="VEuPathDB" id="VectorBase:SCAU007060"/>
<keyword evidence="3" id="KW-1185">Reference proteome</keyword>
<proteinExistence type="predicted"/>